<dbReference type="Proteomes" id="UP000276133">
    <property type="component" value="Unassembled WGS sequence"/>
</dbReference>
<evidence type="ECO:0000313" key="2">
    <source>
        <dbReference type="Proteomes" id="UP000276133"/>
    </source>
</evidence>
<dbReference type="EMBL" id="REGN01009065">
    <property type="protein sequence ID" value="RNA02058.1"/>
    <property type="molecule type" value="Genomic_DNA"/>
</dbReference>
<keyword evidence="2" id="KW-1185">Reference proteome</keyword>
<name>A0A3M7PTT2_BRAPC</name>
<reference evidence="1 2" key="1">
    <citation type="journal article" date="2018" name="Sci. Rep.">
        <title>Genomic signatures of local adaptation to the degree of environmental predictability in rotifers.</title>
        <authorList>
            <person name="Franch-Gras L."/>
            <person name="Hahn C."/>
            <person name="Garcia-Roger E.M."/>
            <person name="Carmona M.J."/>
            <person name="Serra M."/>
            <person name="Gomez A."/>
        </authorList>
    </citation>
    <scope>NUCLEOTIDE SEQUENCE [LARGE SCALE GENOMIC DNA]</scope>
    <source>
        <strain evidence="1">HYR1</strain>
    </source>
</reference>
<accession>A0A3M7PTT2</accession>
<sequence>MLGHLKKERSLELGYQHKIINLELFNIIFIPENYVKSNNQENFIIPYSLVRYCSLRNLNTSLTQAINTISPIKIWYSGDLIIVFYEKLRCSSNRYISSLSTKCKSKVFSDFCIKNETKQNINPTQIVILLFTEKKIKYFYSKDDTEQQCISAKKKCLFKLSKRSSEKKWLWDLITAIRELE</sequence>
<gene>
    <name evidence="1" type="ORF">BpHYR1_038057</name>
</gene>
<protein>
    <submittedName>
        <fullName evidence="1">Uncharacterized protein</fullName>
    </submittedName>
</protein>
<evidence type="ECO:0000313" key="1">
    <source>
        <dbReference type="EMBL" id="RNA02058.1"/>
    </source>
</evidence>
<comment type="caution">
    <text evidence="1">The sequence shown here is derived from an EMBL/GenBank/DDBJ whole genome shotgun (WGS) entry which is preliminary data.</text>
</comment>
<proteinExistence type="predicted"/>
<dbReference type="AlphaFoldDB" id="A0A3M7PTT2"/>
<organism evidence="1 2">
    <name type="scientific">Brachionus plicatilis</name>
    <name type="common">Marine rotifer</name>
    <name type="synonym">Brachionus muelleri</name>
    <dbReference type="NCBI Taxonomy" id="10195"/>
    <lineage>
        <taxon>Eukaryota</taxon>
        <taxon>Metazoa</taxon>
        <taxon>Spiralia</taxon>
        <taxon>Gnathifera</taxon>
        <taxon>Rotifera</taxon>
        <taxon>Eurotatoria</taxon>
        <taxon>Monogononta</taxon>
        <taxon>Pseudotrocha</taxon>
        <taxon>Ploima</taxon>
        <taxon>Brachionidae</taxon>
        <taxon>Brachionus</taxon>
    </lineage>
</organism>